<dbReference type="PRINTS" id="PR00792">
    <property type="entry name" value="PEPSIN"/>
</dbReference>
<comment type="similarity">
    <text evidence="1">Belongs to the peptidase A1 family.</text>
</comment>
<dbReference type="AlphaFoldDB" id="A0A8H3A5X5"/>
<gene>
    <name evidence="7" type="ORF">RDB_LOCUS44302</name>
    <name evidence="8" type="ORF">RhiXN_07476</name>
</gene>
<evidence type="ECO:0000256" key="4">
    <source>
        <dbReference type="SAM" id="Phobius"/>
    </source>
</evidence>
<dbReference type="Gene3D" id="2.40.70.10">
    <property type="entry name" value="Acid Proteases"/>
    <property type="match status" value="2"/>
</dbReference>
<evidence type="ECO:0000256" key="3">
    <source>
        <dbReference type="SAM" id="MobiDB-lite"/>
    </source>
</evidence>
<reference evidence="7" key="2">
    <citation type="submission" date="2021-01" db="EMBL/GenBank/DDBJ databases">
        <authorList>
            <person name="Kaushik A."/>
        </authorList>
    </citation>
    <scope>NUCLEOTIDE SEQUENCE</scope>
    <source>
        <strain evidence="7">AG1-1A</strain>
    </source>
</reference>
<dbReference type="GO" id="GO:0004190">
    <property type="term" value="F:aspartic-type endopeptidase activity"/>
    <property type="evidence" value="ECO:0007669"/>
    <property type="project" value="InterPro"/>
</dbReference>
<feature type="chain" id="PRO_5035704752" evidence="5">
    <location>
        <begin position="19"/>
        <end position="562"/>
    </location>
</feature>
<feature type="transmembrane region" description="Helical" evidence="4">
    <location>
        <begin position="500"/>
        <end position="524"/>
    </location>
</feature>
<keyword evidence="4" id="KW-1133">Transmembrane helix</keyword>
<proteinExistence type="inferred from homology"/>
<feature type="active site" evidence="2">
    <location>
        <position position="71"/>
    </location>
</feature>
<dbReference type="Pfam" id="PF00026">
    <property type="entry name" value="Asp"/>
    <property type="match status" value="1"/>
</dbReference>
<evidence type="ECO:0000256" key="5">
    <source>
        <dbReference type="SAM" id="SignalP"/>
    </source>
</evidence>
<evidence type="ECO:0000313" key="9">
    <source>
        <dbReference type="Proteomes" id="UP000663840"/>
    </source>
</evidence>
<evidence type="ECO:0000313" key="8">
    <source>
        <dbReference type="EMBL" id="QRW25527.1"/>
    </source>
</evidence>
<feature type="compositionally biased region" description="Basic and acidic residues" evidence="3">
    <location>
        <begin position="541"/>
        <end position="562"/>
    </location>
</feature>
<dbReference type="Proteomes" id="UP000650533">
    <property type="component" value="Chromosome 13"/>
</dbReference>
<dbReference type="InterPro" id="IPR033121">
    <property type="entry name" value="PEPTIDASE_A1"/>
</dbReference>
<dbReference type="EMBL" id="CP059670">
    <property type="protein sequence ID" value="QRW25527.1"/>
    <property type="molecule type" value="Genomic_DNA"/>
</dbReference>
<evidence type="ECO:0000256" key="1">
    <source>
        <dbReference type="ARBA" id="ARBA00007447"/>
    </source>
</evidence>
<dbReference type="GO" id="GO:0006508">
    <property type="term" value="P:proteolysis"/>
    <property type="evidence" value="ECO:0007669"/>
    <property type="project" value="UniProtKB-KW"/>
</dbReference>
<name>A0A8H3A5X5_9AGAM</name>
<dbReference type="SUPFAM" id="SSF50630">
    <property type="entry name" value="Acid proteases"/>
    <property type="match status" value="1"/>
</dbReference>
<dbReference type="InterPro" id="IPR034164">
    <property type="entry name" value="Pepsin-like_dom"/>
</dbReference>
<evidence type="ECO:0000259" key="6">
    <source>
        <dbReference type="PROSITE" id="PS51767"/>
    </source>
</evidence>
<evidence type="ECO:0000313" key="7">
    <source>
        <dbReference type="EMBL" id="CAE6410739.1"/>
    </source>
</evidence>
<dbReference type="PROSITE" id="PS51767">
    <property type="entry name" value="PEPTIDASE_A1"/>
    <property type="match status" value="1"/>
</dbReference>
<evidence type="ECO:0000256" key="2">
    <source>
        <dbReference type="PIRSR" id="PIRSR601461-1"/>
    </source>
</evidence>
<dbReference type="InterPro" id="IPR021109">
    <property type="entry name" value="Peptidase_aspartic_dom_sf"/>
</dbReference>
<organism evidence="7 9">
    <name type="scientific">Rhizoctonia solani</name>
    <dbReference type="NCBI Taxonomy" id="456999"/>
    <lineage>
        <taxon>Eukaryota</taxon>
        <taxon>Fungi</taxon>
        <taxon>Dikarya</taxon>
        <taxon>Basidiomycota</taxon>
        <taxon>Agaricomycotina</taxon>
        <taxon>Agaricomycetes</taxon>
        <taxon>Cantharellales</taxon>
        <taxon>Ceratobasidiaceae</taxon>
        <taxon>Rhizoctonia</taxon>
    </lineage>
</organism>
<keyword evidence="5" id="KW-0732">Signal</keyword>
<feature type="region of interest" description="Disordered" evidence="3">
    <location>
        <begin position="437"/>
        <end position="465"/>
    </location>
</feature>
<keyword evidence="4" id="KW-0812">Transmembrane</keyword>
<feature type="active site" evidence="2">
    <location>
        <position position="286"/>
    </location>
</feature>
<dbReference type="PANTHER" id="PTHR47966">
    <property type="entry name" value="BETA-SITE APP-CLEAVING ENZYME, ISOFORM A-RELATED"/>
    <property type="match status" value="1"/>
</dbReference>
<keyword evidence="8" id="KW-0645">Protease</keyword>
<dbReference type="Proteomes" id="UP000663840">
    <property type="component" value="Unassembled WGS sequence"/>
</dbReference>
<feature type="domain" description="Peptidase A1" evidence="6">
    <location>
        <begin position="55"/>
        <end position="403"/>
    </location>
</feature>
<feature type="compositionally biased region" description="Low complexity" evidence="3">
    <location>
        <begin position="451"/>
        <end position="465"/>
    </location>
</feature>
<keyword evidence="8" id="KW-0378">Hydrolase</keyword>
<dbReference type="EMBL" id="CAJMWR010000989">
    <property type="protein sequence ID" value="CAE6410739.1"/>
    <property type="molecule type" value="Genomic_DNA"/>
</dbReference>
<reference evidence="8" key="1">
    <citation type="submission" date="2020-05" db="EMBL/GenBank/DDBJ databases">
        <title>Evolutionary and genomic comparisons of hybrid uninucleate and nonhybrid Rhizoctonia fungi.</title>
        <authorList>
            <person name="Li C."/>
            <person name="Chen X."/>
        </authorList>
    </citation>
    <scope>NUCLEOTIDE SEQUENCE</scope>
    <source>
        <strain evidence="8">AG-1 IA</strain>
    </source>
</reference>
<accession>A0A8H3A5X5</accession>
<dbReference type="PANTHER" id="PTHR47966:SF73">
    <property type="entry name" value="PEPTIDASE A1 DOMAIN-CONTAINING PROTEIN"/>
    <property type="match status" value="1"/>
</dbReference>
<sequence>MQLTYLSLALGLVGISDAIHLPVQRVRPRSSGSTSTAMTKQRGVAGLGNTQNIMYTAEVQTGGASYTLQLDTGSSDLWFAPVQNYNKTFASVKKYENLQVNLTYGTGWAAGAVAQTNVEFAGFSITNQSFLYIEQVSQWDIEFEQQYPLYQGLAGLSFDTLSQINSVVVNTTNQTWGRSLMSNIFLADPSTPNHIAFFLDRNDGLNNTDTGYFDIGTYAPGYEQVANQPKLDVFTGFSSQVLQWNLLVHKLSINGKKQHLKTSIKVDQAVGLTNVPPEGTVSALMDTGTSSALIPEHAFHELYKSMGGVYFKEYSIYVVPCLAQASVEFVIGNVTVAINPLDLTDVQIDDFGTGRNLTFCSSAYSPSSYDGADNDLILGDAFLRNVYAVYNYGDFVKTESGLNTSSPFIRLLPLTNATAASEEFKQTRTKSLQGLPPQLDIKTVNDPTPKPMKSTTSSSKTNGGAANVNAALSASSSASVSQLEADVSDSLKTLASLAPVVLGLLGASVGLLVILIAIAGFALVQARKQAGAPAYAPVPLTRERPGGYKDEDGAKYDIPFRD</sequence>
<dbReference type="InterPro" id="IPR001461">
    <property type="entry name" value="Aspartic_peptidase_A1"/>
</dbReference>
<feature type="region of interest" description="Disordered" evidence="3">
    <location>
        <begin position="537"/>
        <end position="562"/>
    </location>
</feature>
<keyword evidence="4" id="KW-0472">Membrane</keyword>
<feature type="signal peptide" evidence="5">
    <location>
        <begin position="1"/>
        <end position="18"/>
    </location>
</feature>
<protein>
    <submittedName>
        <fullName evidence="8">Aspartyl protease</fullName>
    </submittedName>
</protein>
<dbReference type="CDD" id="cd05471">
    <property type="entry name" value="pepsin_like"/>
    <property type="match status" value="1"/>
</dbReference>